<keyword evidence="2" id="KW-0812">Transmembrane</keyword>
<sequence>MLKGDIDSGATGEKVPHYDPGMAQLGTCDEAAGTPPSPERIALARETEAATPATREAADPHGRRAWVLPAFVAFVAAAALVIVGALWLGLPG</sequence>
<evidence type="ECO:0000313" key="4">
    <source>
        <dbReference type="Proteomes" id="UP000410984"/>
    </source>
</evidence>
<dbReference type="Proteomes" id="UP000410984">
    <property type="component" value="Unassembled WGS sequence"/>
</dbReference>
<accession>A0A509ENU5</accession>
<reference evidence="3 4" key="1">
    <citation type="submission" date="2019-06" db="EMBL/GenBank/DDBJ databases">
        <authorList>
            <person name="Rodrigo-Torres L."/>
            <person name="Arahal R. D."/>
            <person name="Lucena T."/>
        </authorList>
    </citation>
    <scope>NUCLEOTIDE SEQUENCE [LARGE SCALE GENOMIC DNA]</scope>
    <source>
        <strain evidence="3 4">SB0023/3</strain>
    </source>
</reference>
<keyword evidence="4" id="KW-1185">Reference proteome</keyword>
<name>A0A509ENU5_9HYPH</name>
<dbReference type="EMBL" id="CABFPH010000199">
    <property type="protein sequence ID" value="VUD75045.1"/>
    <property type="molecule type" value="Genomic_DNA"/>
</dbReference>
<keyword evidence="2" id="KW-1133">Transmembrane helix</keyword>
<evidence type="ECO:0000313" key="3">
    <source>
        <dbReference type="EMBL" id="VUD75045.1"/>
    </source>
</evidence>
<dbReference type="AlphaFoldDB" id="A0A509ENU5"/>
<proteinExistence type="predicted"/>
<gene>
    <name evidence="3" type="ORF">MET9862_05682</name>
</gene>
<feature type="region of interest" description="Disordered" evidence="1">
    <location>
        <begin position="1"/>
        <end position="37"/>
    </location>
</feature>
<evidence type="ECO:0000256" key="1">
    <source>
        <dbReference type="SAM" id="MobiDB-lite"/>
    </source>
</evidence>
<protein>
    <submittedName>
        <fullName evidence="3">Uncharacterized protein</fullName>
    </submittedName>
</protein>
<keyword evidence="2" id="KW-0472">Membrane</keyword>
<organism evidence="3 4">
    <name type="scientific">Methylobacterium symbioticum</name>
    <dbReference type="NCBI Taxonomy" id="2584084"/>
    <lineage>
        <taxon>Bacteria</taxon>
        <taxon>Pseudomonadati</taxon>
        <taxon>Pseudomonadota</taxon>
        <taxon>Alphaproteobacteria</taxon>
        <taxon>Hyphomicrobiales</taxon>
        <taxon>Methylobacteriaceae</taxon>
        <taxon>Methylobacterium</taxon>
    </lineage>
</organism>
<feature type="transmembrane region" description="Helical" evidence="2">
    <location>
        <begin position="65"/>
        <end position="90"/>
    </location>
</feature>
<evidence type="ECO:0000256" key="2">
    <source>
        <dbReference type="SAM" id="Phobius"/>
    </source>
</evidence>